<dbReference type="GO" id="GO:0005506">
    <property type="term" value="F:iron ion binding"/>
    <property type="evidence" value="ECO:0007669"/>
    <property type="project" value="UniProtKB-UniRule"/>
</dbReference>
<evidence type="ECO:0000256" key="6">
    <source>
        <dbReference type="ARBA" id="ARBA00023002"/>
    </source>
</evidence>
<feature type="binding site" evidence="9 12">
    <location>
        <position position="377"/>
    </location>
    <ligand>
        <name>homogentisate</name>
        <dbReference type="ChEBI" id="CHEBI:16169"/>
    </ligand>
</feature>
<evidence type="ECO:0000256" key="9">
    <source>
        <dbReference type="HAMAP-Rule" id="MF_00334"/>
    </source>
</evidence>
<dbReference type="SUPFAM" id="SSF51182">
    <property type="entry name" value="RmlC-like cupins"/>
    <property type="match status" value="1"/>
</dbReference>
<keyword evidence="16" id="KW-1185">Reference proteome</keyword>
<dbReference type="OrthoDB" id="9811253at2"/>
<evidence type="ECO:0000256" key="1">
    <source>
        <dbReference type="ARBA" id="ARBA00001962"/>
    </source>
</evidence>
<comment type="catalytic activity">
    <reaction evidence="9">
        <text>homogentisate + O2 = 4-maleylacetoacetate + H(+)</text>
        <dbReference type="Rhea" id="RHEA:15449"/>
        <dbReference type="ChEBI" id="CHEBI:15378"/>
        <dbReference type="ChEBI" id="CHEBI:15379"/>
        <dbReference type="ChEBI" id="CHEBI:16169"/>
        <dbReference type="ChEBI" id="CHEBI:17105"/>
        <dbReference type="EC" id="1.13.11.5"/>
    </reaction>
</comment>
<dbReference type="Pfam" id="PF04209">
    <property type="entry name" value="HgmA_C"/>
    <property type="match status" value="1"/>
</dbReference>
<gene>
    <name evidence="9" type="primary">hmgA</name>
    <name evidence="15" type="ORF">FKV23_14060</name>
</gene>
<dbReference type="InterPro" id="IPR022950">
    <property type="entry name" value="Homogentis_dOase_bac"/>
</dbReference>
<dbReference type="Gene3D" id="2.60.120.10">
    <property type="entry name" value="Jelly Rolls"/>
    <property type="match status" value="1"/>
</dbReference>
<feature type="binding site" evidence="12">
    <location>
        <position position="356"/>
    </location>
    <ligand>
        <name>homogentisate</name>
        <dbReference type="ChEBI" id="CHEBI:16169"/>
    </ligand>
</feature>
<dbReference type="InterPro" id="IPR014710">
    <property type="entry name" value="RmlC-like_jellyroll"/>
</dbReference>
<organism evidence="15 16">
    <name type="scientific">Marilutibacter alkalisoli</name>
    <dbReference type="NCBI Taxonomy" id="2591633"/>
    <lineage>
        <taxon>Bacteria</taxon>
        <taxon>Pseudomonadati</taxon>
        <taxon>Pseudomonadota</taxon>
        <taxon>Gammaproteobacteria</taxon>
        <taxon>Lysobacterales</taxon>
        <taxon>Lysobacteraceae</taxon>
        <taxon>Marilutibacter</taxon>
    </lineage>
</organism>
<evidence type="ECO:0000256" key="5">
    <source>
        <dbReference type="ARBA" id="ARBA00022964"/>
    </source>
</evidence>
<evidence type="ECO:0000259" key="14">
    <source>
        <dbReference type="Pfam" id="PF20510"/>
    </source>
</evidence>
<dbReference type="InterPro" id="IPR005708">
    <property type="entry name" value="Homogentis_dOase"/>
</dbReference>
<evidence type="ECO:0000313" key="16">
    <source>
        <dbReference type="Proteomes" id="UP000317199"/>
    </source>
</evidence>
<dbReference type="NCBIfam" id="TIGR01015">
    <property type="entry name" value="hmgA"/>
    <property type="match status" value="1"/>
</dbReference>
<dbReference type="GO" id="GO:0005737">
    <property type="term" value="C:cytoplasm"/>
    <property type="evidence" value="ECO:0007669"/>
    <property type="project" value="TreeGrafter"/>
</dbReference>
<evidence type="ECO:0000256" key="2">
    <source>
        <dbReference type="ARBA" id="ARBA00007757"/>
    </source>
</evidence>
<dbReference type="RefSeq" id="WP_141624419.1">
    <property type="nucleotide sequence ID" value="NZ_CP041242.1"/>
</dbReference>
<evidence type="ECO:0000256" key="3">
    <source>
        <dbReference type="ARBA" id="ARBA00022723"/>
    </source>
</evidence>
<reference evidence="15 16" key="1">
    <citation type="submission" date="2019-06" db="EMBL/GenBank/DDBJ databases">
        <title>Lysobacter alkalisoli sp. nov. isolated from saline-alkali soil.</title>
        <authorList>
            <person name="Sun J.-Q."/>
            <person name="Xu L."/>
        </authorList>
    </citation>
    <scope>NUCLEOTIDE SEQUENCE [LARGE SCALE GENOMIC DNA]</scope>
    <source>
        <strain evidence="15 16">SJ-36</strain>
    </source>
</reference>
<dbReference type="InterPro" id="IPR046451">
    <property type="entry name" value="HgmA_C"/>
</dbReference>
<keyword evidence="4 9" id="KW-0828">Tyrosine catabolism</keyword>
<accession>A0A514BUP9</accession>
<dbReference type="KEGG" id="lyj:FKV23_14060"/>
<dbReference type="UniPathway" id="UPA00139">
    <property type="reaction ID" value="UER00339"/>
</dbReference>
<comment type="function">
    <text evidence="9">Involved in the catabolism of homogentisate (2,5-dihydroxyphenylacetate or 2,5-OH-PhAc), a central intermediate in the degradation of phenylalanine and tyrosine. Catalyzes the oxidative ring cleavage of the aromatic ring of homogentisate to yield maleylacetoacetate.</text>
</comment>
<feature type="binding site" evidence="12">
    <location>
        <position position="377"/>
    </location>
    <ligand>
        <name>Fe cation</name>
        <dbReference type="ChEBI" id="CHEBI:24875"/>
    </ligand>
</feature>
<feature type="domain" description="Homogentisate 1,2-dioxygenase N-terminal" evidence="14">
    <location>
        <begin position="8"/>
        <end position="285"/>
    </location>
</feature>
<comment type="pathway">
    <text evidence="9">Amino-acid degradation; L-phenylalanine degradation; acetoacetate and fumarate from L-phenylalanine: step 4/6.</text>
</comment>
<evidence type="ECO:0000256" key="12">
    <source>
        <dbReference type="PIRSR" id="PIRSR605708-2"/>
    </source>
</evidence>
<keyword evidence="5 9" id="KW-0223">Dioxygenase</keyword>
<dbReference type="CDD" id="cd07000">
    <property type="entry name" value="cupin_HGO_N"/>
    <property type="match status" value="1"/>
</dbReference>
<keyword evidence="3 9" id="KW-0479">Metal-binding</keyword>
<name>A0A514BUP9_9GAMM</name>
<dbReference type="AlphaFoldDB" id="A0A514BUP9"/>
<feature type="active site" description="Proton acceptor" evidence="9 11">
    <location>
        <position position="298"/>
    </location>
</feature>
<comment type="cofactor">
    <cofactor evidence="1 9 12">
        <name>Fe cation</name>
        <dbReference type="ChEBI" id="CHEBI:24875"/>
    </cofactor>
</comment>
<proteinExistence type="inferred from homology"/>
<dbReference type="Pfam" id="PF20510">
    <property type="entry name" value="HgmA_N"/>
    <property type="match status" value="1"/>
</dbReference>
<evidence type="ECO:0000256" key="11">
    <source>
        <dbReference type="PIRSR" id="PIRSR605708-1"/>
    </source>
</evidence>
<evidence type="ECO:0000256" key="10">
    <source>
        <dbReference type="NCBIfam" id="TIGR01015"/>
    </source>
</evidence>
<feature type="binding site" evidence="12">
    <location>
        <position position="347"/>
    </location>
    <ligand>
        <name>Fe cation</name>
        <dbReference type="ChEBI" id="CHEBI:24875"/>
    </ligand>
</feature>
<dbReference type="Proteomes" id="UP000317199">
    <property type="component" value="Chromosome"/>
</dbReference>
<evidence type="ECO:0000256" key="7">
    <source>
        <dbReference type="ARBA" id="ARBA00023004"/>
    </source>
</evidence>
<dbReference type="PANTHER" id="PTHR11056:SF0">
    <property type="entry name" value="HOMOGENTISATE 1,2-DIOXYGENASE"/>
    <property type="match status" value="1"/>
</dbReference>
<dbReference type="GO" id="GO:0004411">
    <property type="term" value="F:homogentisate 1,2-dioxygenase activity"/>
    <property type="evidence" value="ECO:0007669"/>
    <property type="project" value="UniProtKB-UniRule"/>
</dbReference>
<comment type="caution">
    <text evidence="9">Lacks conserved residue(s) required for the propagation of feature annotation.</text>
</comment>
<feature type="binding site" evidence="12">
    <location>
        <position position="341"/>
    </location>
    <ligand>
        <name>Fe cation</name>
        <dbReference type="ChEBI" id="CHEBI:24875"/>
    </ligand>
</feature>
<keyword evidence="6 9" id="KW-0560">Oxidoreductase</keyword>
<evidence type="ECO:0000313" key="15">
    <source>
        <dbReference type="EMBL" id="QDH71087.1"/>
    </source>
</evidence>
<dbReference type="EC" id="1.13.11.5" evidence="9 10"/>
<dbReference type="PANTHER" id="PTHR11056">
    <property type="entry name" value="HOMOGENTISATE 1,2-DIOXYGENASE"/>
    <property type="match status" value="1"/>
</dbReference>
<dbReference type="GO" id="GO:0006559">
    <property type="term" value="P:L-phenylalanine catabolic process"/>
    <property type="evidence" value="ECO:0007669"/>
    <property type="project" value="UniProtKB-UniRule"/>
</dbReference>
<comment type="similarity">
    <text evidence="2 9">Belongs to the homogentisate dioxygenase family.</text>
</comment>
<feature type="domain" description="Homogentisate 1,2-dioxygenase C-terminal" evidence="13">
    <location>
        <begin position="286"/>
        <end position="439"/>
    </location>
</feature>
<keyword evidence="7 9" id="KW-0408">Iron</keyword>
<dbReference type="EMBL" id="CP041242">
    <property type="protein sequence ID" value="QDH71087.1"/>
    <property type="molecule type" value="Genomic_DNA"/>
</dbReference>
<evidence type="ECO:0000256" key="8">
    <source>
        <dbReference type="ARBA" id="ARBA00023232"/>
    </source>
</evidence>
<dbReference type="HAMAP" id="MF_00334">
    <property type="entry name" value="Homogentis_dioxygen"/>
    <property type="match status" value="1"/>
</dbReference>
<keyword evidence="8 9" id="KW-0585">Phenylalanine catabolism</keyword>
<dbReference type="InterPro" id="IPR046452">
    <property type="entry name" value="HgmA_N"/>
</dbReference>
<dbReference type="FunFam" id="2.60.120.10:FF:000053">
    <property type="entry name" value="Homogentisate 1,2-dioxygenase"/>
    <property type="match status" value="1"/>
</dbReference>
<dbReference type="GO" id="GO:0006572">
    <property type="term" value="P:L-tyrosine catabolic process"/>
    <property type="evidence" value="ECO:0007669"/>
    <property type="project" value="UniProtKB-UniRule"/>
</dbReference>
<evidence type="ECO:0000256" key="4">
    <source>
        <dbReference type="ARBA" id="ARBA00022878"/>
    </source>
</evidence>
<comment type="subunit">
    <text evidence="9">Hexamer; dimer of trimers.</text>
</comment>
<protein>
    <recommendedName>
        <fullName evidence="9 10">Homogentisate 1,2-dioxygenase</fullName>
        <shortName evidence="9">HGDO</shortName>
        <ecNumber evidence="9 10">1.13.11.5</ecNumber>
    </recommendedName>
    <alternativeName>
        <fullName evidence="9">Homogentisate oxygenase</fullName>
    </alternativeName>
    <alternativeName>
        <fullName evidence="9">Homogentisic acid oxidase</fullName>
    </alternativeName>
    <alternativeName>
        <fullName evidence="9">Homogentisicase</fullName>
    </alternativeName>
</protein>
<dbReference type="InterPro" id="IPR011051">
    <property type="entry name" value="RmlC_Cupin_sf"/>
</dbReference>
<sequence length="443" mass="48524">MAIASNGYQSGFGNEFATEALSGTLPVGRNSPQRVAHGLYAEQLSGTAFTAPRAENRRSWLYRIRPAAVHGSFERYLGAPGMQPPASIGRFHNDFGDGPVSPDQMRWNPLPTPERPTDFIDGLFTMAGNGSPAAQHGIGIHLYAANRDMDGRYFYDADGELLIVPQQGRLHIATELGVLEVEPQEIAVVPRGIRFAVSLPDGEARGYVCENFGALLKLPDLGPIGSNGLANPRDFLTPNAAYEDKQGNFELIAKFQGHLWRASIGHSPLDVVGWHGNYAPYKYDLRRFNTIGSISFDHPDPSIFLVLHSPSDTPGTSNLDFVIFPPRWLVAQDTFRPPWFHRNIASEFMGLIHGAYDAKAEGFVPGGASLHNSMTGHGPDAETFDKASSADLSKPDVIADTMAFMFETRAVIRPTRQAVEAAHRQRDYQACWAGLEKHFTPPG</sequence>
<evidence type="ECO:0000259" key="13">
    <source>
        <dbReference type="Pfam" id="PF04209"/>
    </source>
</evidence>